<name>A0A2V3IV00_9FLOR</name>
<reference evidence="1 2" key="1">
    <citation type="journal article" date="2018" name="Mol. Biol. Evol.">
        <title>Analysis of the draft genome of the red seaweed Gracilariopsis chorda provides insights into genome size evolution in Rhodophyta.</title>
        <authorList>
            <person name="Lee J."/>
            <person name="Yang E.C."/>
            <person name="Graf L."/>
            <person name="Yang J.H."/>
            <person name="Qiu H."/>
            <person name="Zel Zion U."/>
            <person name="Chan C.X."/>
            <person name="Stephens T.G."/>
            <person name="Weber A.P.M."/>
            <person name="Boo G.H."/>
            <person name="Boo S.M."/>
            <person name="Kim K.M."/>
            <person name="Shin Y."/>
            <person name="Jung M."/>
            <person name="Lee S.J."/>
            <person name="Yim H.S."/>
            <person name="Lee J.H."/>
            <person name="Bhattacharya D."/>
            <person name="Yoon H.S."/>
        </authorList>
    </citation>
    <scope>NUCLEOTIDE SEQUENCE [LARGE SCALE GENOMIC DNA]</scope>
    <source>
        <strain evidence="1 2">SKKU-2015</strain>
        <tissue evidence="1">Whole body</tissue>
    </source>
</reference>
<keyword evidence="2" id="KW-1185">Reference proteome</keyword>
<dbReference type="EMBL" id="NBIV01000076">
    <property type="protein sequence ID" value="PXF44960.1"/>
    <property type="molecule type" value="Genomic_DNA"/>
</dbReference>
<sequence>MTSNQPFRFFDLPDDVLPITIQSLHDFGSTLRGRELGEIKMALMTIYRNKALYDLYCKFLKKNVSGIDALSPFDSLGWNVYDKNPIESEVFRLNSCIELDSEATLEIRRSFSQLLQFIIRHASNNLKVIRLPFIPGEQVNILKCLLDNCPNLREIHVTDRPGSKISKYIALLVRNSTHLKKFACRFPDQSVLRALSTCDMRLKSLKISTFQCKHLNAFMDAVETHRLSLQSLEISRMGYKSVPDGTYVNSSQIALQVDAMLNYFLTQDNGVQLPVLNNLKFATLGFDPSHLREEFCLQNEANMRTRYEQRARVETDIYGNGTVRHGVISVRDLRMKDFILAFDTLSKAMEQQWDPLQDQDIPLFDANVFHDNQMDIVDLFQEEQDIEQSISDDDDVGDILVEPDFGNLNINDWTKIFCTPQNYGNLRSVTIDVNLAIAMFYRSTTFRVRLRDIWKQARSTLKYLDCNDHWMDPGSITYTRLCRFIRCCVFYCRSITHVRLPSLLAEDMHIYEGVATEKHSSLRDVLALLGAVEYLQISVPFEGVYGRNRNTNPYVMRICSFLYNWPEFLNQIGVHNKKIRYISFAIQNADPPKISGDIRDAVKVAVRGTQDFERKHKHVDLQEVKQLFDNWYMRCQRASGGASQHTQG</sequence>
<dbReference type="Proteomes" id="UP000247409">
    <property type="component" value="Unassembled WGS sequence"/>
</dbReference>
<evidence type="ECO:0000313" key="2">
    <source>
        <dbReference type="Proteomes" id="UP000247409"/>
    </source>
</evidence>
<gene>
    <name evidence="1" type="ORF">BWQ96_05260</name>
</gene>
<comment type="caution">
    <text evidence="1">The sequence shown here is derived from an EMBL/GenBank/DDBJ whole genome shotgun (WGS) entry which is preliminary data.</text>
</comment>
<dbReference type="InterPro" id="IPR032675">
    <property type="entry name" value="LRR_dom_sf"/>
</dbReference>
<dbReference type="AlphaFoldDB" id="A0A2V3IV00"/>
<protein>
    <submittedName>
        <fullName evidence="1">Uncharacterized protein</fullName>
    </submittedName>
</protein>
<accession>A0A2V3IV00</accession>
<organism evidence="1 2">
    <name type="scientific">Gracilariopsis chorda</name>
    <dbReference type="NCBI Taxonomy" id="448386"/>
    <lineage>
        <taxon>Eukaryota</taxon>
        <taxon>Rhodophyta</taxon>
        <taxon>Florideophyceae</taxon>
        <taxon>Rhodymeniophycidae</taxon>
        <taxon>Gracilariales</taxon>
        <taxon>Gracilariaceae</taxon>
        <taxon>Gracilariopsis</taxon>
    </lineage>
</organism>
<evidence type="ECO:0000313" key="1">
    <source>
        <dbReference type="EMBL" id="PXF44960.1"/>
    </source>
</evidence>
<dbReference type="Gene3D" id="3.80.10.10">
    <property type="entry name" value="Ribonuclease Inhibitor"/>
    <property type="match status" value="1"/>
</dbReference>
<proteinExistence type="predicted"/>